<evidence type="ECO:0000313" key="3">
    <source>
        <dbReference type="Proteomes" id="UP000271573"/>
    </source>
</evidence>
<dbReference type="GO" id="GO:0016747">
    <property type="term" value="F:acyltransferase activity, transferring groups other than amino-acyl groups"/>
    <property type="evidence" value="ECO:0007669"/>
    <property type="project" value="InterPro"/>
</dbReference>
<name>A0A3G9IWS5_9ACTN</name>
<dbReference type="Proteomes" id="UP000271573">
    <property type="component" value="Chromosome"/>
</dbReference>
<dbReference type="PANTHER" id="PTHR43792">
    <property type="entry name" value="GNAT FAMILY, PUTATIVE (AFU_ORTHOLOGUE AFUA_3G00765)-RELATED-RELATED"/>
    <property type="match status" value="1"/>
</dbReference>
<dbReference type="Gene3D" id="3.40.630.30">
    <property type="match status" value="1"/>
</dbReference>
<dbReference type="InterPro" id="IPR000182">
    <property type="entry name" value="GNAT_dom"/>
</dbReference>
<dbReference type="PROSITE" id="PS51186">
    <property type="entry name" value="GNAT"/>
    <property type="match status" value="1"/>
</dbReference>
<dbReference type="InterPro" id="IPR051531">
    <property type="entry name" value="N-acetyltransferase"/>
</dbReference>
<dbReference type="Pfam" id="PF13302">
    <property type="entry name" value="Acetyltransf_3"/>
    <property type="match status" value="1"/>
</dbReference>
<organism evidence="2 3">
    <name type="scientific">Nocardioides baekrokdamisoli</name>
    <dbReference type="NCBI Taxonomy" id="1804624"/>
    <lineage>
        <taxon>Bacteria</taxon>
        <taxon>Bacillati</taxon>
        <taxon>Actinomycetota</taxon>
        <taxon>Actinomycetes</taxon>
        <taxon>Propionibacteriales</taxon>
        <taxon>Nocardioidaceae</taxon>
        <taxon>Nocardioides</taxon>
    </lineage>
</organism>
<sequence length="159" mass="17356">MLRTDRLILRPTTMDDVEALLSWQSLPDVCTYLPYAPRTRAEVAAKVGTYDGGQWVIERLDGSAIGEVMVFRSGTDLDLGYVLHPTAWGSGYATEAARAAVAWAWEAYPDDRVVAIIDPANVSSRRVLERVGFVEVGTGDDEHGPFVRFEIGRPSGGVA</sequence>
<feature type="domain" description="N-acetyltransferase" evidence="1">
    <location>
        <begin position="7"/>
        <end position="154"/>
    </location>
</feature>
<dbReference type="RefSeq" id="WP_125569484.1">
    <property type="nucleotide sequence ID" value="NZ_AP019307.1"/>
</dbReference>
<dbReference type="PANTHER" id="PTHR43792:SF1">
    <property type="entry name" value="N-ACETYLTRANSFERASE DOMAIN-CONTAINING PROTEIN"/>
    <property type="match status" value="1"/>
</dbReference>
<dbReference type="InterPro" id="IPR016181">
    <property type="entry name" value="Acyl_CoA_acyltransferase"/>
</dbReference>
<reference evidence="2 3" key="1">
    <citation type="submission" date="2018-11" db="EMBL/GenBank/DDBJ databases">
        <title>Complete genome sequence of Nocardioides baekrokdamisoli strain KCTC 39748.</title>
        <authorList>
            <person name="Kang S.W."/>
            <person name="Lee K.C."/>
            <person name="Kim K.K."/>
            <person name="Kim J.S."/>
            <person name="Kim D.S."/>
            <person name="Ko S.H."/>
            <person name="Yang S.H."/>
            <person name="Shin Y.K."/>
            <person name="Lee J.S."/>
        </authorList>
    </citation>
    <scope>NUCLEOTIDE SEQUENCE [LARGE SCALE GENOMIC DNA]</scope>
    <source>
        <strain evidence="2 3">KCTC 39748</strain>
    </source>
</reference>
<evidence type="ECO:0000313" key="2">
    <source>
        <dbReference type="EMBL" id="BBH18141.1"/>
    </source>
</evidence>
<evidence type="ECO:0000259" key="1">
    <source>
        <dbReference type="PROSITE" id="PS51186"/>
    </source>
</evidence>
<keyword evidence="3" id="KW-1185">Reference proteome</keyword>
<dbReference type="AlphaFoldDB" id="A0A3G9IWS5"/>
<accession>A0A3G9IWS5</accession>
<dbReference type="SUPFAM" id="SSF55729">
    <property type="entry name" value="Acyl-CoA N-acyltransferases (Nat)"/>
    <property type="match status" value="1"/>
</dbReference>
<proteinExistence type="predicted"/>
<dbReference type="OrthoDB" id="3533156at2"/>
<protein>
    <recommendedName>
        <fullName evidence="1">N-acetyltransferase domain-containing protein</fullName>
    </recommendedName>
</protein>
<dbReference type="EMBL" id="AP019307">
    <property type="protein sequence ID" value="BBH18141.1"/>
    <property type="molecule type" value="Genomic_DNA"/>
</dbReference>
<dbReference type="KEGG" id="nbe:Back2_24280"/>
<gene>
    <name evidence="2" type="ORF">Back2_24280</name>
</gene>